<dbReference type="InterPro" id="IPR001888">
    <property type="entry name" value="Transposase_1"/>
</dbReference>
<dbReference type="Proteomes" id="UP001148838">
    <property type="component" value="Unassembled WGS sequence"/>
</dbReference>
<sequence>MAGLCEGGNEPPGSLKAIILEYILVEFPEPGETINAVRYIHTLMKLRRALREKRPERKIILQHDKARRHIALVTMEKIRIVGWKTLLEFPYSPDLARSDYYLFGSLKEQLRGQRYVNVFRKLEWTSIARKF</sequence>
<dbReference type="InterPro" id="IPR052709">
    <property type="entry name" value="Transposase-MT_Hybrid"/>
</dbReference>
<proteinExistence type="predicted"/>
<dbReference type="Pfam" id="PF01359">
    <property type="entry name" value="Transposase_1"/>
    <property type="match status" value="1"/>
</dbReference>
<evidence type="ECO:0000313" key="1">
    <source>
        <dbReference type="EMBL" id="KAJ4427419.1"/>
    </source>
</evidence>
<name>A0ABQ8S0B2_PERAM</name>
<evidence type="ECO:0000313" key="2">
    <source>
        <dbReference type="Proteomes" id="UP001148838"/>
    </source>
</evidence>
<dbReference type="PANTHER" id="PTHR46060:SF1">
    <property type="entry name" value="MARINER MOS1 TRANSPOSASE-LIKE PROTEIN"/>
    <property type="match status" value="1"/>
</dbReference>
<evidence type="ECO:0008006" key="3">
    <source>
        <dbReference type="Google" id="ProtNLM"/>
    </source>
</evidence>
<accession>A0ABQ8S0B2</accession>
<comment type="caution">
    <text evidence="1">The sequence shown here is derived from an EMBL/GenBank/DDBJ whole genome shotgun (WGS) entry which is preliminary data.</text>
</comment>
<dbReference type="EMBL" id="JAJSOF020000038">
    <property type="protein sequence ID" value="KAJ4427419.1"/>
    <property type="molecule type" value="Genomic_DNA"/>
</dbReference>
<gene>
    <name evidence="1" type="ORF">ANN_25041</name>
</gene>
<protein>
    <recommendedName>
        <fullName evidence="3">Mariner Mos1 transposase</fullName>
    </recommendedName>
</protein>
<keyword evidence="2" id="KW-1185">Reference proteome</keyword>
<dbReference type="Gene3D" id="3.30.420.10">
    <property type="entry name" value="Ribonuclease H-like superfamily/Ribonuclease H"/>
    <property type="match status" value="1"/>
</dbReference>
<dbReference type="PANTHER" id="PTHR46060">
    <property type="entry name" value="MARINER MOS1 TRANSPOSASE-LIKE PROTEIN"/>
    <property type="match status" value="1"/>
</dbReference>
<organism evidence="1 2">
    <name type="scientific">Periplaneta americana</name>
    <name type="common">American cockroach</name>
    <name type="synonym">Blatta americana</name>
    <dbReference type="NCBI Taxonomy" id="6978"/>
    <lineage>
        <taxon>Eukaryota</taxon>
        <taxon>Metazoa</taxon>
        <taxon>Ecdysozoa</taxon>
        <taxon>Arthropoda</taxon>
        <taxon>Hexapoda</taxon>
        <taxon>Insecta</taxon>
        <taxon>Pterygota</taxon>
        <taxon>Neoptera</taxon>
        <taxon>Polyneoptera</taxon>
        <taxon>Dictyoptera</taxon>
        <taxon>Blattodea</taxon>
        <taxon>Blattoidea</taxon>
        <taxon>Blattidae</taxon>
        <taxon>Blattinae</taxon>
        <taxon>Periplaneta</taxon>
    </lineage>
</organism>
<dbReference type="InterPro" id="IPR036397">
    <property type="entry name" value="RNaseH_sf"/>
</dbReference>
<reference evidence="1 2" key="1">
    <citation type="journal article" date="2022" name="Allergy">
        <title>Genome assembly and annotation of Periplaneta americana reveal a comprehensive cockroach allergen profile.</title>
        <authorList>
            <person name="Wang L."/>
            <person name="Xiong Q."/>
            <person name="Saelim N."/>
            <person name="Wang L."/>
            <person name="Nong W."/>
            <person name="Wan A.T."/>
            <person name="Shi M."/>
            <person name="Liu X."/>
            <person name="Cao Q."/>
            <person name="Hui J.H.L."/>
            <person name="Sookrung N."/>
            <person name="Leung T.F."/>
            <person name="Tungtrongchitr A."/>
            <person name="Tsui S.K.W."/>
        </authorList>
    </citation>
    <scope>NUCLEOTIDE SEQUENCE [LARGE SCALE GENOMIC DNA]</scope>
    <source>
        <strain evidence="1">PWHHKU_190912</strain>
    </source>
</reference>